<evidence type="ECO:0000313" key="3">
    <source>
        <dbReference type="EMBL" id="CAE1309237.1"/>
    </source>
</evidence>
<comment type="similarity">
    <text evidence="1">Belongs to the short-chain dehydrogenases/reductases (SDR) family.</text>
</comment>
<keyword evidence="4" id="KW-1185">Reference proteome</keyword>
<proteinExistence type="inferred from homology"/>
<gene>
    <name evidence="3" type="ORF">SPHA_60989</name>
</gene>
<organism evidence="3 4">
    <name type="scientific">Acanthosepion pharaonis</name>
    <name type="common">Pharaoh cuttlefish</name>
    <name type="synonym">Sepia pharaonis</name>
    <dbReference type="NCBI Taxonomy" id="158019"/>
    <lineage>
        <taxon>Eukaryota</taxon>
        <taxon>Metazoa</taxon>
        <taxon>Spiralia</taxon>
        <taxon>Lophotrochozoa</taxon>
        <taxon>Mollusca</taxon>
        <taxon>Cephalopoda</taxon>
        <taxon>Coleoidea</taxon>
        <taxon>Decapodiformes</taxon>
        <taxon>Sepiida</taxon>
        <taxon>Sepiina</taxon>
        <taxon>Sepiidae</taxon>
        <taxon>Acanthosepion</taxon>
    </lineage>
</organism>
<dbReference type="EC" id="1.1.1.105" evidence="3"/>
<sequence>MIQKTMEINAMAHFWTVKAFLPDMIKVNHGHVVTIASAAGVLGVNGLADYCASKFAAVGFDESLRFELEVLGKDQVHTTVVCPFYISTGMFEGVKVRFPSLLPVLQPEYVAEKIMDAIRCNRQVLYLPRLLYLILGLKAYLPTKCLAVICNFFGASNLMDSFVGRQKEE</sequence>
<evidence type="ECO:0000256" key="1">
    <source>
        <dbReference type="ARBA" id="ARBA00006484"/>
    </source>
</evidence>
<dbReference type="InterPro" id="IPR036291">
    <property type="entry name" value="NAD(P)-bd_dom_sf"/>
</dbReference>
<dbReference type="GO" id="GO:0004745">
    <property type="term" value="F:all-trans-retinol dehydrogenase (NAD+) activity"/>
    <property type="evidence" value="ECO:0007669"/>
    <property type="project" value="UniProtKB-EC"/>
</dbReference>
<reference evidence="3" key="1">
    <citation type="submission" date="2021-01" db="EMBL/GenBank/DDBJ databases">
        <authorList>
            <person name="Li R."/>
            <person name="Bekaert M."/>
        </authorList>
    </citation>
    <scope>NUCLEOTIDE SEQUENCE</scope>
    <source>
        <strain evidence="3">Farmed</strain>
    </source>
</reference>
<dbReference type="EMBL" id="CAHIKZ030004276">
    <property type="protein sequence ID" value="CAE1309237.1"/>
    <property type="molecule type" value="Genomic_DNA"/>
</dbReference>
<dbReference type="PRINTS" id="PR00081">
    <property type="entry name" value="GDHRDH"/>
</dbReference>
<keyword evidence="2 3" id="KW-0560">Oxidoreductase</keyword>
<dbReference type="Pfam" id="PF00106">
    <property type="entry name" value="adh_short"/>
    <property type="match status" value="1"/>
</dbReference>
<dbReference type="SUPFAM" id="SSF51735">
    <property type="entry name" value="NAD(P)-binding Rossmann-fold domains"/>
    <property type="match status" value="1"/>
</dbReference>
<accession>A0A812DVB2</accession>
<protein>
    <submittedName>
        <fullName evidence="3">SDR16C5</fullName>
        <ecNumber evidence="3">1.1.1.105</ecNumber>
    </submittedName>
</protein>
<name>A0A812DVB2_ACAPH</name>
<dbReference type="Gene3D" id="3.40.50.720">
    <property type="entry name" value="NAD(P)-binding Rossmann-like Domain"/>
    <property type="match status" value="1"/>
</dbReference>
<comment type="caution">
    <text evidence="3">The sequence shown here is derived from an EMBL/GenBank/DDBJ whole genome shotgun (WGS) entry which is preliminary data.</text>
</comment>
<evidence type="ECO:0000313" key="4">
    <source>
        <dbReference type="Proteomes" id="UP000597762"/>
    </source>
</evidence>
<dbReference type="Proteomes" id="UP000597762">
    <property type="component" value="Unassembled WGS sequence"/>
</dbReference>
<dbReference type="PANTHER" id="PTHR24322">
    <property type="entry name" value="PKSB"/>
    <property type="match status" value="1"/>
</dbReference>
<evidence type="ECO:0000256" key="2">
    <source>
        <dbReference type="ARBA" id="ARBA00023002"/>
    </source>
</evidence>
<dbReference type="InterPro" id="IPR002347">
    <property type="entry name" value="SDR_fam"/>
</dbReference>
<dbReference type="PANTHER" id="PTHR24322:SF736">
    <property type="entry name" value="RETINOL DEHYDROGENASE 10"/>
    <property type="match status" value="1"/>
</dbReference>
<dbReference type="AlphaFoldDB" id="A0A812DVB2"/>
<dbReference type="OrthoDB" id="10253736at2759"/>